<organism evidence="1 2">
    <name type="scientific">Phyllobacterium salinisoli</name>
    <dbReference type="NCBI Taxonomy" id="1899321"/>
    <lineage>
        <taxon>Bacteria</taxon>
        <taxon>Pseudomonadati</taxon>
        <taxon>Pseudomonadota</taxon>
        <taxon>Alphaproteobacteria</taxon>
        <taxon>Hyphomicrobiales</taxon>
        <taxon>Phyllobacteriaceae</taxon>
        <taxon>Phyllobacterium</taxon>
    </lineage>
</organism>
<comment type="caution">
    <text evidence="1">The sequence shown here is derived from an EMBL/GenBank/DDBJ whole genome shotgun (WGS) entry which is preliminary data.</text>
</comment>
<gene>
    <name evidence="1" type="ORF">DUT91_19450</name>
</gene>
<accession>A0A368JZ51</accession>
<evidence type="ECO:0000313" key="2">
    <source>
        <dbReference type="Proteomes" id="UP000253420"/>
    </source>
</evidence>
<sequence>MRRGIKRRKPDRRGCKQRGVRNRVQQLCKTLQDDSEEKRVEAANVIRSVIEDIILTLVNGSIEIDVQGRPCWNPYDFHTNAESPLLGLLCIA</sequence>
<keyword evidence="2" id="KW-1185">Reference proteome</keyword>
<protein>
    <submittedName>
        <fullName evidence="1">Uncharacterized protein</fullName>
    </submittedName>
</protein>
<proteinExistence type="predicted"/>
<evidence type="ECO:0000313" key="1">
    <source>
        <dbReference type="EMBL" id="RCS22174.1"/>
    </source>
</evidence>
<dbReference type="EMBL" id="QOZG01000009">
    <property type="protein sequence ID" value="RCS22174.1"/>
    <property type="molecule type" value="Genomic_DNA"/>
</dbReference>
<dbReference type="Proteomes" id="UP000253420">
    <property type="component" value="Unassembled WGS sequence"/>
</dbReference>
<dbReference type="AlphaFoldDB" id="A0A368JZ51"/>
<name>A0A368JZ51_9HYPH</name>
<reference evidence="1 2" key="1">
    <citation type="submission" date="2018-07" db="EMBL/GenBank/DDBJ databases">
        <title>The draft genome of Phyllobacterium salinisoli.</title>
        <authorList>
            <person name="Liu L."/>
            <person name="Li L."/>
            <person name="Zhang X."/>
            <person name="Liang L."/>
        </authorList>
    </citation>
    <scope>NUCLEOTIDE SEQUENCE [LARGE SCALE GENOMIC DNA]</scope>
    <source>
        <strain evidence="1 2">LLAN61</strain>
    </source>
</reference>